<proteinExistence type="predicted"/>
<evidence type="ECO:0000313" key="1">
    <source>
        <dbReference type="EMBL" id="VEN56638.1"/>
    </source>
</evidence>
<keyword evidence="2" id="KW-1185">Reference proteome</keyword>
<dbReference type="InterPro" id="IPR031934">
    <property type="entry name" value="DUF4769"/>
</dbReference>
<protein>
    <recommendedName>
        <fullName evidence="3">SAM domain-containing protein</fullName>
    </recommendedName>
</protein>
<gene>
    <name evidence="1" type="ORF">CALMAC_LOCUS15487</name>
</gene>
<dbReference type="Pfam" id="PF15992">
    <property type="entry name" value="DUF4769"/>
    <property type="match status" value="2"/>
</dbReference>
<dbReference type="EMBL" id="CAACVG010010804">
    <property type="protein sequence ID" value="VEN56638.1"/>
    <property type="molecule type" value="Genomic_DNA"/>
</dbReference>
<reference evidence="1 2" key="1">
    <citation type="submission" date="2019-01" db="EMBL/GenBank/DDBJ databases">
        <authorList>
            <person name="Sayadi A."/>
        </authorList>
    </citation>
    <scope>NUCLEOTIDE SEQUENCE [LARGE SCALE GENOMIC DNA]</scope>
</reference>
<dbReference type="Proteomes" id="UP000410492">
    <property type="component" value="Unassembled WGS sequence"/>
</dbReference>
<evidence type="ECO:0008006" key="3">
    <source>
        <dbReference type="Google" id="ProtNLM"/>
    </source>
</evidence>
<dbReference type="OrthoDB" id="6776649at2759"/>
<accession>A0A653D936</accession>
<name>A0A653D936_CALMS</name>
<evidence type="ECO:0000313" key="2">
    <source>
        <dbReference type="Proteomes" id="UP000410492"/>
    </source>
</evidence>
<dbReference type="AlphaFoldDB" id="A0A653D936"/>
<organism evidence="1 2">
    <name type="scientific">Callosobruchus maculatus</name>
    <name type="common">Southern cowpea weevil</name>
    <name type="synonym">Pulse bruchid</name>
    <dbReference type="NCBI Taxonomy" id="64391"/>
    <lineage>
        <taxon>Eukaryota</taxon>
        <taxon>Metazoa</taxon>
        <taxon>Ecdysozoa</taxon>
        <taxon>Arthropoda</taxon>
        <taxon>Hexapoda</taxon>
        <taxon>Insecta</taxon>
        <taxon>Pterygota</taxon>
        <taxon>Neoptera</taxon>
        <taxon>Endopterygota</taxon>
        <taxon>Coleoptera</taxon>
        <taxon>Polyphaga</taxon>
        <taxon>Cucujiformia</taxon>
        <taxon>Chrysomeloidea</taxon>
        <taxon>Chrysomelidae</taxon>
        <taxon>Bruchinae</taxon>
        <taxon>Bruchini</taxon>
        <taxon>Callosobruchus</taxon>
    </lineage>
</organism>
<sequence length="700" mass="81002">MDNPILIADDSMKEGDIELETPMVDSESYKVDHNTLKLVMNNDYHEDSDSMNSNRIKCEPDYSINWNGCEVHEEDLEMPAEKIWFKTEMESERFEDNSGIYTDANAKNFFNRAAQQKIAKKRPLVSEKRKTLEQNHHGQNIPFQHMSTHSAPNERTLNISGTYSHHGEINHRQPMQQAQQHSYSSNFGGIPMQQQNNTDGSGSLEEVTALEKLLQTWGLEDLKAYFIQQKITVNVLKIIRMHHIEKLFKDVPVGTQVLFEHHLRNWRKTIGSPLDNTLQNDVDNLNVQKSCVPTPSMHSTPAPSNHPYLNPAERVDAGAKIHLADILNTVKGRMLCTFYEANQRFEEEQRNALVNLISQYFDEKQIPMSLATSYKIEKEIIARFKNEKLEYYRTKKRGKIYNKCSNQKKITTERLIKKTVVKKSRLKGDFVPEEGAEACLRALQFENLTEEQFDSYWKACAHYRLNDIKTMPNRTVVFQKWPFYKKLHGSRLVDIDYEIAFGNGGLLVHNWEKCSPSIVAFLSKDGHIKDKAARALLDKVFKETCNENGKYASILWAVHGYLVPAAKFCSKNITGKTTHTKYTIKDSQESFLFCAKTQQEAEEHITNLKARKSVIPPFLLCMGEDISNVANICVYFDDIFYSFYDIIKAVDICFKMIYIFNLEFPQESKMFWNFIEKAFYNHDVPLESPKVHMICESILQ</sequence>